<dbReference type="Proteomes" id="UP000256561">
    <property type="component" value="Unassembled WGS sequence"/>
</dbReference>
<keyword evidence="1" id="KW-0812">Transmembrane</keyword>
<reference evidence="3" key="1">
    <citation type="submission" date="2018-08" db="EMBL/GenBank/DDBJ databases">
        <authorList>
            <person name="Zhang J."/>
            <person name="Du Z.-J."/>
        </authorList>
    </citation>
    <scope>NUCLEOTIDE SEQUENCE [LARGE SCALE GENOMIC DNA]</scope>
    <source>
        <strain evidence="3">KCTC 52655</strain>
    </source>
</reference>
<gene>
    <name evidence="2" type="ORF">DXV75_16420</name>
</gene>
<feature type="transmembrane region" description="Helical" evidence="1">
    <location>
        <begin position="6"/>
        <end position="27"/>
    </location>
</feature>
<feature type="transmembrane region" description="Helical" evidence="1">
    <location>
        <begin position="39"/>
        <end position="58"/>
    </location>
</feature>
<dbReference type="OrthoDB" id="5591889at2"/>
<dbReference type="Gene3D" id="2.40.360.10">
    <property type="entry name" value="YmcC-like"/>
    <property type="match status" value="1"/>
</dbReference>
<evidence type="ECO:0000313" key="3">
    <source>
        <dbReference type="Proteomes" id="UP000256561"/>
    </source>
</evidence>
<comment type="caution">
    <text evidence="2">The sequence shown here is derived from an EMBL/GenBank/DDBJ whole genome shotgun (WGS) entry which is preliminary data.</text>
</comment>
<dbReference type="SUPFAM" id="SSF159270">
    <property type="entry name" value="YmcC-like"/>
    <property type="match status" value="1"/>
</dbReference>
<dbReference type="Pfam" id="PF11102">
    <property type="entry name" value="YjbF"/>
    <property type="match status" value="1"/>
</dbReference>
<protein>
    <submittedName>
        <fullName evidence="2">YjbF family lipoprotein</fullName>
    </submittedName>
</protein>
<dbReference type="EMBL" id="QRHA01000017">
    <property type="protein sequence ID" value="RDV23949.1"/>
    <property type="molecule type" value="Genomic_DNA"/>
</dbReference>
<sequence length="262" mass="29835">MRKRPLAVSGFFYAVFCLAWKVNLFVLSHLQFAFYQRRSVLFLIVILAGGFTGCSSTNKAYYDTIQLALADNDVSLSLAEVQASKADLMQVTRGQRDTVVLALAFIESELYKWVSADHALLVAHHGVVTETQGLEHDLLYVSELEANPFKTNQFFAQWNYRVDILGLGYGLPVQTQWRVDGEQTLNVLEHELAVIHVVQDVTFPRTSPFWESGLSWQNEYWIDSNTKQLLRSTQKLFPDSEWLDMVYLSRAARLIASSEGEE</sequence>
<keyword evidence="1" id="KW-0472">Membrane</keyword>
<keyword evidence="3" id="KW-1185">Reference proteome</keyword>
<dbReference type="AlphaFoldDB" id="A0A3D8M2N0"/>
<organism evidence="2 3">
    <name type="scientific">Alteromonas aestuariivivens</name>
    <dbReference type="NCBI Taxonomy" id="1938339"/>
    <lineage>
        <taxon>Bacteria</taxon>
        <taxon>Pseudomonadati</taxon>
        <taxon>Pseudomonadota</taxon>
        <taxon>Gammaproteobacteria</taxon>
        <taxon>Alteromonadales</taxon>
        <taxon>Alteromonadaceae</taxon>
        <taxon>Alteromonas/Salinimonas group</taxon>
        <taxon>Alteromonas</taxon>
    </lineage>
</organism>
<proteinExistence type="predicted"/>
<keyword evidence="1" id="KW-1133">Transmembrane helix</keyword>
<evidence type="ECO:0000256" key="1">
    <source>
        <dbReference type="SAM" id="Phobius"/>
    </source>
</evidence>
<dbReference type="InterPro" id="IPR023373">
    <property type="entry name" value="YmcC_sf"/>
</dbReference>
<keyword evidence="2" id="KW-0449">Lipoprotein</keyword>
<evidence type="ECO:0000313" key="2">
    <source>
        <dbReference type="EMBL" id="RDV23949.1"/>
    </source>
</evidence>
<name>A0A3D8M2N0_9ALTE</name>
<dbReference type="InterPro" id="IPR021308">
    <property type="entry name" value="GfcB"/>
</dbReference>
<accession>A0A3D8M2N0</accession>